<name>A0AAN6W7A0_9PEZI</name>
<organism evidence="1 2">
    <name type="scientific">Triangularia setosa</name>
    <dbReference type="NCBI Taxonomy" id="2587417"/>
    <lineage>
        <taxon>Eukaryota</taxon>
        <taxon>Fungi</taxon>
        <taxon>Dikarya</taxon>
        <taxon>Ascomycota</taxon>
        <taxon>Pezizomycotina</taxon>
        <taxon>Sordariomycetes</taxon>
        <taxon>Sordariomycetidae</taxon>
        <taxon>Sordariales</taxon>
        <taxon>Podosporaceae</taxon>
        <taxon>Triangularia</taxon>
    </lineage>
</organism>
<protein>
    <submittedName>
        <fullName evidence="1">Uncharacterized protein</fullName>
    </submittedName>
</protein>
<dbReference type="SUPFAM" id="SSF56801">
    <property type="entry name" value="Acetyl-CoA synthetase-like"/>
    <property type="match status" value="1"/>
</dbReference>
<dbReference type="AlphaFoldDB" id="A0AAN6W7A0"/>
<reference evidence="1" key="1">
    <citation type="journal article" date="2023" name="Mol. Phylogenet. Evol.">
        <title>Genome-scale phylogeny and comparative genomics of the fungal order Sordariales.</title>
        <authorList>
            <person name="Hensen N."/>
            <person name="Bonometti L."/>
            <person name="Westerberg I."/>
            <person name="Brannstrom I.O."/>
            <person name="Guillou S."/>
            <person name="Cros-Aarteil S."/>
            <person name="Calhoun S."/>
            <person name="Haridas S."/>
            <person name="Kuo A."/>
            <person name="Mondo S."/>
            <person name="Pangilinan J."/>
            <person name="Riley R."/>
            <person name="LaButti K."/>
            <person name="Andreopoulos B."/>
            <person name="Lipzen A."/>
            <person name="Chen C."/>
            <person name="Yan M."/>
            <person name="Daum C."/>
            <person name="Ng V."/>
            <person name="Clum A."/>
            <person name="Steindorff A."/>
            <person name="Ohm R.A."/>
            <person name="Martin F."/>
            <person name="Silar P."/>
            <person name="Natvig D.O."/>
            <person name="Lalanne C."/>
            <person name="Gautier V."/>
            <person name="Ament-Velasquez S.L."/>
            <person name="Kruys A."/>
            <person name="Hutchinson M.I."/>
            <person name="Powell A.J."/>
            <person name="Barry K."/>
            <person name="Miller A.N."/>
            <person name="Grigoriev I.V."/>
            <person name="Debuchy R."/>
            <person name="Gladieux P."/>
            <person name="Hiltunen Thoren M."/>
            <person name="Johannesson H."/>
        </authorList>
    </citation>
    <scope>NUCLEOTIDE SEQUENCE</scope>
    <source>
        <strain evidence="1">CBS 892.96</strain>
    </source>
</reference>
<reference evidence="1" key="2">
    <citation type="submission" date="2023-05" db="EMBL/GenBank/DDBJ databases">
        <authorList>
            <consortium name="Lawrence Berkeley National Laboratory"/>
            <person name="Steindorff A."/>
            <person name="Hensen N."/>
            <person name="Bonometti L."/>
            <person name="Westerberg I."/>
            <person name="Brannstrom I.O."/>
            <person name="Guillou S."/>
            <person name="Cros-Aarteil S."/>
            <person name="Calhoun S."/>
            <person name="Haridas S."/>
            <person name="Kuo A."/>
            <person name="Mondo S."/>
            <person name="Pangilinan J."/>
            <person name="Riley R."/>
            <person name="Labutti K."/>
            <person name="Andreopoulos B."/>
            <person name="Lipzen A."/>
            <person name="Chen C."/>
            <person name="Yanf M."/>
            <person name="Daum C."/>
            <person name="Ng V."/>
            <person name="Clum A."/>
            <person name="Ohm R."/>
            <person name="Martin F."/>
            <person name="Silar P."/>
            <person name="Natvig D."/>
            <person name="Lalanne C."/>
            <person name="Gautier V."/>
            <person name="Ament-Velasquez S.L."/>
            <person name="Kruys A."/>
            <person name="Hutchinson M.I."/>
            <person name="Powell A.J."/>
            <person name="Barry K."/>
            <person name="Miller A.N."/>
            <person name="Grigoriev I.V."/>
            <person name="Debuchy R."/>
            <person name="Gladieux P."/>
            <person name="Thoren M.H."/>
            <person name="Johannesson H."/>
        </authorList>
    </citation>
    <scope>NUCLEOTIDE SEQUENCE</scope>
    <source>
        <strain evidence="1">CBS 892.96</strain>
    </source>
</reference>
<dbReference type="Gene3D" id="3.40.50.12780">
    <property type="entry name" value="N-terminal domain of ligase-like"/>
    <property type="match status" value="1"/>
</dbReference>
<sequence>MVPDRFRGDPAFIAEIIAGEGVTYTVGVPSEYSALIRFGGESLRQCTSWRLAVSGGERLTRNHLDAFASLGLPKLALLKRVWTSRGNCVVHPDVCGLPPQ</sequence>
<dbReference type="Proteomes" id="UP001302321">
    <property type="component" value="Unassembled WGS sequence"/>
</dbReference>
<dbReference type="EMBL" id="MU866194">
    <property type="protein sequence ID" value="KAK4176520.1"/>
    <property type="molecule type" value="Genomic_DNA"/>
</dbReference>
<dbReference type="InterPro" id="IPR042099">
    <property type="entry name" value="ANL_N_sf"/>
</dbReference>
<proteinExistence type="predicted"/>
<evidence type="ECO:0000313" key="1">
    <source>
        <dbReference type="EMBL" id="KAK4176520.1"/>
    </source>
</evidence>
<keyword evidence="2" id="KW-1185">Reference proteome</keyword>
<accession>A0AAN6W7A0</accession>
<gene>
    <name evidence="1" type="ORF">QBC36DRAFT_329056</name>
</gene>
<comment type="caution">
    <text evidence="1">The sequence shown here is derived from an EMBL/GenBank/DDBJ whole genome shotgun (WGS) entry which is preliminary data.</text>
</comment>
<evidence type="ECO:0000313" key="2">
    <source>
        <dbReference type="Proteomes" id="UP001302321"/>
    </source>
</evidence>